<dbReference type="InParanoid" id="A0A165UJ99"/>
<organism evidence="2 3">
    <name type="scientific">Neolentinus lepideus HHB14362 ss-1</name>
    <dbReference type="NCBI Taxonomy" id="1314782"/>
    <lineage>
        <taxon>Eukaryota</taxon>
        <taxon>Fungi</taxon>
        <taxon>Dikarya</taxon>
        <taxon>Basidiomycota</taxon>
        <taxon>Agaricomycotina</taxon>
        <taxon>Agaricomycetes</taxon>
        <taxon>Gloeophyllales</taxon>
        <taxon>Gloeophyllaceae</taxon>
        <taxon>Neolentinus</taxon>
    </lineage>
</organism>
<sequence length="91" mass="9230">MFVSFFRVVALSALIGVASAATCAVCPSSFTSGSTTLYLTSSSSGSVTFCGYDETDNTTGVFTVDCLYDSHGNSATGSSFICPSSVSTTSC</sequence>
<accession>A0A165UJ99</accession>
<gene>
    <name evidence="2" type="ORF">NEOLEDRAFT_1129600</name>
</gene>
<feature type="signal peptide" evidence="1">
    <location>
        <begin position="1"/>
        <end position="20"/>
    </location>
</feature>
<protein>
    <submittedName>
        <fullName evidence="2">Uncharacterized protein</fullName>
    </submittedName>
</protein>
<keyword evidence="3" id="KW-1185">Reference proteome</keyword>
<evidence type="ECO:0000313" key="2">
    <source>
        <dbReference type="EMBL" id="KZT28253.1"/>
    </source>
</evidence>
<dbReference type="Proteomes" id="UP000076761">
    <property type="component" value="Unassembled WGS sequence"/>
</dbReference>
<evidence type="ECO:0000256" key="1">
    <source>
        <dbReference type="SAM" id="SignalP"/>
    </source>
</evidence>
<keyword evidence="1" id="KW-0732">Signal</keyword>
<reference evidence="2 3" key="1">
    <citation type="journal article" date="2016" name="Mol. Biol. Evol.">
        <title>Comparative Genomics of Early-Diverging Mushroom-Forming Fungi Provides Insights into the Origins of Lignocellulose Decay Capabilities.</title>
        <authorList>
            <person name="Nagy L.G."/>
            <person name="Riley R."/>
            <person name="Tritt A."/>
            <person name="Adam C."/>
            <person name="Daum C."/>
            <person name="Floudas D."/>
            <person name="Sun H."/>
            <person name="Yadav J.S."/>
            <person name="Pangilinan J."/>
            <person name="Larsson K.H."/>
            <person name="Matsuura K."/>
            <person name="Barry K."/>
            <person name="Labutti K."/>
            <person name="Kuo R."/>
            <person name="Ohm R.A."/>
            <person name="Bhattacharya S.S."/>
            <person name="Shirouzu T."/>
            <person name="Yoshinaga Y."/>
            <person name="Martin F.M."/>
            <person name="Grigoriev I.V."/>
            <person name="Hibbett D.S."/>
        </authorList>
    </citation>
    <scope>NUCLEOTIDE SEQUENCE [LARGE SCALE GENOMIC DNA]</scope>
    <source>
        <strain evidence="2 3">HHB14362 ss-1</strain>
    </source>
</reference>
<dbReference type="EMBL" id="KV425558">
    <property type="protein sequence ID" value="KZT28253.1"/>
    <property type="molecule type" value="Genomic_DNA"/>
</dbReference>
<name>A0A165UJ99_9AGAM</name>
<feature type="chain" id="PRO_5007867649" evidence="1">
    <location>
        <begin position="21"/>
        <end position="91"/>
    </location>
</feature>
<proteinExistence type="predicted"/>
<evidence type="ECO:0000313" key="3">
    <source>
        <dbReference type="Proteomes" id="UP000076761"/>
    </source>
</evidence>
<dbReference type="AlphaFoldDB" id="A0A165UJ99"/>